<feature type="region of interest" description="Disordered" evidence="1">
    <location>
        <begin position="1015"/>
        <end position="1037"/>
    </location>
</feature>
<feature type="compositionally biased region" description="Polar residues" evidence="1">
    <location>
        <begin position="796"/>
        <end position="875"/>
    </location>
</feature>
<accession>A0A9P4ISA5</accession>
<feature type="chain" id="PRO_5040194693" evidence="2">
    <location>
        <begin position="26"/>
        <end position="1219"/>
    </location>
</feature>
<feature type="region of interest" description="Disordered" evidence="1">
    <location>
        <begin position="770"/>
        <end position="930"/>
    </location>
</feature>
<proteinExistence type="predicted"/>
<evidence type="ECO:0000313" key="3">
    <source>
        <dbReference type="EMBL" id="KAF2104453.1"/>
    </source>
</evidence>
<protein>
    <submittedName>
        <fullName evidence="3">Uncharacterized protein</fullName>
    </submittedName>
</protein>
<sequence length="1219" mass="130501">MAIRVLFHFLIRFVWLFSFGAEVVAHLNSTNFTSTNSTTAAQSAWDVITSIGTSNSANITIASLALARSSNFSSLGSSPLTHQTKSSRALLATGPAPTAAFSVSSTQNTIRTFSSYSPLFRASNTSTSDLFHNETIVIPTSSGAATNSKSSDVLSSAPASAGNVSSVSTTKNGVPVGLPTLSTIETIVSGSTTAMAVLYDSGLSTPIFMIIPATTTLDPNSHDAKFTASSLSDNIIGVIPTIHSWIDQRHPPRATAVIRAIERILPPAERFLEEIGGSHHVAAPCGSKRRLLKKSVVARDLLSSLFNAAKCAIVTLQRVKNVIQNTLEHGVDNADDLSEVERLLEDLQDDAESFTEESEEHSSAPPSHVSMSSALTSLSSPRSLSHSSSTSSSCTSTAIVMDIHVTCLYTSLPGASGTPSKTCISFTSTTSGCTGTESTTTTTSTSASAILCGPKCSACNDDSPPPTSWKQQFTCSSCTTNSAGILQVPVATGVPKYSKHMGDPTLEDLEPTGPANISELTKRALEPVDSEWDPDVYLPRELSAANSAGTLLGHRSYQQTGGHSSSLHVVFGTNPVTTGVIGLRGCTSAVVISQAGAWISHFWEVPSFDKEQQFPTETQDEVFTRTVLDAISSGDGSNLLSGLGELTCQGHIFDPMYQPQAYVFTLRNRETPEQEGNLQYPRYVQAIKAQIGLLIPSLDPNGIPVHDYDSGGGSTWQDSYGKVLIEYDPVQEMQAVNNQGPEYPVAIARAFFETQLRPLHQKSWWAYPFQRQQPQQPQNPPTRKYKRNDGPACSKVLSSSKTENTRSLSRTRSPLKTRLSPNTLQPSHVSSSSVLRTASPTRQTLQSEGSSSRTQYSSRTLSAPRSHLSSSNKPHSFSTRSSSSPRPPSSPRSSSKAHIIIPAITTKKVKPTNSISHVSSTETQRTGLSGKWSVTRVTSKQSTVPFRSKSSVPPVAAVSGQDRLPTCAHVVVDDGEKDKLCLTDYCNCSGVVAPLLTTTISGTASQNCDYITQPTRNTCPPTPPLTTPPPKTPSGPFSSISATALPKTSASSLPYAPGTCRIEVVEFFPDDKPSEGPNVHLNVTDNSWKVLSYIDQSIQWGNSITISETDSKLKYDITVTFHKTPKNLNKKRDGNISNLVANAKRLFPPPSDNGKPLYFLSLFVSFVAGGSQWDTSNTNSNSYPHCNVGDWTSQPDGNDPGSEIELSRMNGLVGSCLSP</sequence>
<reference evidence="3" key="1">
    <citation type="journal article" date="2020" name="Stud. Mycol.">
        <title>101 Dothideomycetes genomes: a test case for predicting lifestyles and emergence of pathogens.</title>
        <authorList>
            <person name="Haridas S."/>
            <person name="Albert R."/>
            <person name="Binder M."/>
            <person name="Bloem J."/>
            <person name="Labutti K."/>
            <person name="Salamov A."/>
            <person name="Andreopoulos B."/>
            <person name="Baker S."/>
            <person name="Barry K."/>
            <person name="Bills G."/>
            <person name="Bluhm B."/>
            <person name="Cannon C."/>
            <person name="Castanera R."/>
            <person name="Culley D."/>
            <person name="Daum C."/>
            <person name="Ezra D."/>
            <person name="Gonzalez J."/>
            <person name="Henrissat B."/>
            <person name="Kuo A."/>
            <person name="Liang C."/>
            <person name="Lipzen A."/>
            <person name="Lutzoni F."/>
            <person name="Magnuson J."/>
            <person name="Mondo S."/>
            <person name="Nolan M."/>
            <person name="Ohm R."/>
            <person name="Pangilinan J."/>
            <person name="Park H.-J."/>
            <person name="Ramirez L."/>
            <person name="Alfaro M."/>
            <person name="Sun H."/>
            <person name="Tritt A."/>
            <person name="Yoshinaga Y."/>
            <person name="Zwiers L.-H."/>
            <person name="Turgeon B."/>
            <person name="Goodwin S."/>
            <person name="Spatafora J."/>
            <person name="Crous P."/>
            <person name="Grigoriev I."/>
        </authorList>
    </citation>
    <scope>NUCLEOTIDE SEQUENCE</scope>
    <source>
        <strain evidence="3">CBS 133067</strain>
    </source>
</reference>
<feature type="region of interest" description="Disordered" evidence="1">
    <location>
        <begin position="350"/>
        <end position="392"/>
    </location>
</feature>
<dbReference type="EMBL" id="ML978121">
    <property type="protein sequence ID" value="KAF2104453.1"/>
    <property type="molecule type" value="Genomic_DNA"/>
</dbReference>
<keyword evidence="4" id="KW-1185">Reference proteome</keyword>
<dbReference type="OrthoDB" id="3886018at2759"/>
<evidence type="ECO:0000313" key="4">
    <source>
        <dbReference type="Proteomes" id="UP000799772"/>
    </source>
</evidence>
<evidence type="ECO:0000256" key="2">
    <source>
        <dbReference type="SAM" id="SignalP"/>
    </source>
</evidence>
<keyword evidence="2" id="KW-0732">Signal</keyword>
<feature type="compositionally biased region" description="Polar residues" evidence="1">
    <location>
        <begin position="911"/>
        <end position="927"/>
    </location>
</feature>
<evidence type="ECO:0000256" key="1">
    <source>
        <dbReference type="SAM" id="MobiDB-lite"/>
    </source>
</evidence>
<dbReference type="AlphaFoldDB" id="A0A9P4ISA5"/>
<feature type="compositionally biased region" description="Acidic residues" evidence="1">
    <location>
        <begin position="350"/>
        <end position="359"/>
    </location>
</feature>
<feature type="signal peptide" evidence="2">
    <location>
        <begin position="1"/>
        <end position="25"/>
    </location>
</feature>
<comment type="caution">
    <text evidence="3">The sequence shown here is derived from an EMBL/GenBank/DDBJ whole genome shotgun (WGS) entry which is preliminary data.</text>
</comment>
<dbReference type="Proteomes" id="UP000799772">
    <property type="component" value="Unassembled WGS sequence"/>
</dbReference>
<feature type="compositionally biased region" description="Pro residues" evidence="1">
    <location>
        <begin position="1020"/>
        <end position="1033"/>
    </location>
</feature>
<feature type="compositionally biased region" description="Low complexity" evidence="1">
    <location>
        <begin position="363"/>
        <end position="392"/>
    </location>
</feature>
<gene>
    <name evidence="3" type="ORF">NA57DRAFT_51277</name>
</gene>
<name>A0A9P4ISA5_9PEZI</name>
<organism evidence="3 4">
    <name type="scientific">Rhizodiscina lignyota</name>
    <dbReference type="NCBI Taxonomy" id="1504668"/>
    <lineage>
        <taxon>Eukaryota</taxon>
        <taxon>Fungi</taxon>
        <taxon>Dikarya</taxon>
        <taxon>Ascomycota</taxon>
        <taxon>Pezizomycotina</taxon>
        <taxon>Dothideomycetes</taxon>
        <taxon>Pleosporomycetidae</taxon>
        <taxon>Aulographales</taxon>
        <taxon>Rhizodiscinaceae</taxon>
        <taxon>Rhizodiscina</taxon>
    </lineage>
</organism>